<gene>
    <name evidence="2" type="ORF">JOC86_003978</name>
</gene>
<dbReference type="PANTHER" id="PTHR34180">
    <property type="entry name" value="PEPTIDASE C45"/>
    <property type="match status" value="1"/>
</dbReference>
<dbReference type="PANTHER" id="PTHR34180:SF1">
    <property type="entry name" value="BETA-ALANYL-DOPAMINE_CARCININE HYDROLASE"/>
    <property type="match status" value="1"/>
</dbReference>
<dbReference type="NCBIfam" id="NF040521">
    <property type="entry name" value="C45_proenzyme"/>
    <property type="match status" value="1"/>
</dbReference>
<evidence type="ECO:0000313" key="3">
    <source>
        <dbReference type="Proteomes" id="UP001646157"/>
    </source>
</evidence>
<proteinExistence type="predicted"/>
<reference evidence="2 3" key="1">
    <citation type="submission" date="2021-01" db="EMBL/GenBank/DDBJ databases">
        <title>Genomic Encyclopedia of Type Strains, Phase IV (KMG-IV): sequencing the most valuable type-strain genomes for metagenomic binning, comparative biology and taxonomic classification.</title>
        <authorList>
            <person name="Goeker M."/>
        </authorList>
    </citation>
    <scope>NUCLEOTIDE SEQUENCE [LARGE SCALE GENOMIC DNA]</scope>
    <source>
        <strain evidence="2 3">DSM 24834</strain>
    </source>
</reference>
<dbReference type="EMBL" id="JAFBDZ010000004">
    <property type="protein sequence ID" value="MBM7587405.1"/>
    <property type="molecule type" value="Genomic_DNA"/>
</dbReference>
<dbReference type="InterPro" id="IPR047794">
    <property type="entry name" value="C45_proenzyme-like"/>
</dbReference>
<dbReference type="Proteomes" id="UP001646157">
    <property type="component" value="Unassembled WGS sequence"/>
</dbReference>
<dbReference type="Gene3D" id="3.60.60.10">
    <property type="entry name" value="Penicillin V Acylase, Chain A"/>
    <property type="match status" value="1"/>
</dbReference>
<name>A0ABS2NHV3_9BACI</name>
<dbReference type="RefSeq" id="WP_205174576.1">
    <property type="nucleotide sequence ID" value="NZ_JAFBDZ010000004.1"/>
</dbReference>
<feature type="domain" description="Peptidase C45 hydrolase" evidence="1">
    <location>
        <begin position="109"/>
        <end position="332"/>
    </location>
</feature>
<dbReference type="Pfam" id="PF03417">
    <property type="entry name" value="AAT"/>
    <property type="match status" value="1"/>
</dbReference>
<accession>A0ABS2NHV3</accession>
<dbReference type="Gene3D" id="1.10.10.2120">
    <property type="match status" value="1"/>
</dbReference>
<dbReference type="InterPro" id="IPR047801">
    <property type="entry name" value="Peptidase_C45"/>
</dbReference>
<comment type="caution">
    <text evidence="2">The sequence shown here is derived from an EMBL/GenBank/DDBJ whole genome shotgun (WGS) entry which is preliminary data.</text>
</comment>
<keyword evidence="3" id="KW-1185">Reference proteome</keyword>
<dbReference type="InterPro" id="IPR005079">
    <property type="entry name" value="Peptidase_C45_hydrolase"/>
</dbReference>
<sequence>MKKLKLQGSAYHIGVQHGRQGKEEVHQSLETYEKLFYGYSRLSWKEANHKALLHLPSIEKFRPEYIDEMEGIAEGAGVSFADILTLNARSEIALTNANDGCSALAIQAETTWLAQNWDWTKEQQNSLLSIEMTQADKPRIQMVTEGGIIGKIGCNSEGIGVCLNALKTKTWAPKIPIHIGLRAILESNTFDEALDTVIPDQIASPAHFLVASKDGNAIGLEVSPRGTSRIEPKDGAVVHTNHICSAHLQTNVPDYPIQDSFQRLDTLMTQIDEHNQPVTVETIKQWLSDHTHYPNSICRHKDPTQLKHEQMETVFSIIMNLGEGNVTIIPGKPCEDHR</sequence>
<organism evidence="2 3">
    <name type="scientific">Rossellomorea pakistanensis</name>
    <dbReference type="NCBI Taxonomy" id="992288"/>
    <lineage>
        <taxon>Bacteria</taxon>
        <taxon>Bacillati</taxon>
        <taxon>Bacillota</taxon>
        <taxon>Bacilli</taxon>
        <taxon>Bacillales</taxon>
        <taxon>Bacillaceae</taxon>
        <taxon>Rossellomorea</taxon>
    </lineage>
</organism>
<protein>
    <submittedName>
        <fullName evidence="2">Isopenicillin-N N-acyltransferase-like protein</fullName>
    </submittedName>
</protein>
<evidence type="ECO:0000313" key="2">
    <source>
        <dbReference type="EMBL" id="MBM7587405.1"/>
    </source>
</evidence>
<evidence type="ECO:0000259" key="1">
    <source>
        <dbReference type="Pfam" id="PF03417"/>
    </source>
</evidence>